<dbReference type="Proteomes" id="UP001189624">
    <property type="component" value="Chromosome 6"/>
</dbReference>
<keyword evidence="2" id="KW-1185">Reference proteome</keyword>
<name>A0AA86VN68_9FABA</name>
<organism evidence="1 2">
    <name type="scientific">Sphenostylis stenocarpa</name>
    <dbReference type="NCBI Taxonomy" id="92480"/>
    <lineage>
        <taxon>Eukaryota</taxon>
        <taxon>Viridiplantae</taxon>
        <taxon>Streptophyta</taxon>
        <taxon>Embryophyta</taxon>
        <taxon>Tracheophyta</taxon>
        <taxon>Spermatophyta</taxon>
        <taxon>Magnoliopsida</taxon>
        <taxon>eudicotyledons</taxon>
        <taxon>Gunneridae</taxon>
        <taxon>Pentapetalae</taxon>
        <taxon>rosids</taxon>
        <taxon>fabids</taxon>
        <taxon>Fabales</taxon>
        <taxon>Fabaceae</taxon>
        <taxon>Papilionoideae</taxon>
        <taxon>50 kb inversion clade</taxon>
        <taxon>NPAAA clade</taxon>
        <taxon>indigoferoid/millettioid clade</taxon>
        <taxon>Phaseoleae</taxon>
        <taxon>Sphenostylis</taxon>
    </lineage>
</organism>
<dbReference type="AlphaFoldDB" id="A0AA86VN68"/>
<dbReference type="EMBL" id="OY731403">
    <property type="protein sequence ID" value="CAJ1960607.1"/>
    <property type="molecule type" value="Genomic_DNA"/>
</dbReference>
<dbReference type="PANTHER" id="PTHR37722:SF2">
    <property type="entry name" value="OS01G0167700 PROTEIN"/>
    <property type="match status" value="1"/>
</dbReference>
<proteinExistence type="predicted"/>
<dbReference type="PANTHER" id="PTHR37722">
    <property type="entry name" value="OS01G0167700 PROTEIN"/>
    <property type="match status" value="1"/>
</dbReference>
<evidence type="ECO:0000313" key="1">
    <source>
        <dbReference type="EMBL" id="CAJ1960607.1"/>
    </source>
</evidence>
<gene>
    <name evidence="1" type="ORF">AYBTSS11_LOCUS18286</name>
</gene>
<protein>
    <submittedName>
        <fullName evidence="1">Uncharacterized protein</fullName>
    </submittedName>
</protein>
<accession>A0AA86VN68</accession>
<reference evidence="1" key="1">
    <citation type="submission" date="2023-10" db="EMBL/GenBank/DDBJ databases">
        <authorList>
            <person name="Domelevo Entfellner J.-B."/>
        </authorList>
    </citation>
    <scope>NUCLEOTIDE SEQUENCE</scope>
</reference>
<dbReference type="Gramene" id="rna-AYBTSS11_LOCUS18286">
    <property type="protein sequence ID" value="CAJ1960607.1"/>
    <property type="gene ID" value="gene-AYBTSS11_LOCUS18286"/>
</dbReference>
<evidence type="ECO:0000313" key="2">
    <source>
        <dbReference type="Proteomes" id="UP001189624"/>
    </source>
</evidence>
<sequence>MGVISHVGTLLRPSTQLLLGSVFSRGGIGVENFGFRRNNAFFRFTFQRSYSLHYIRKQRFRSRFVVVIGRILHDVAMDGRIQAESRYCELEQKQYFEQRKRKQQNLQMMGSDNCFDSPGISGQNLKEHRSLDILNLLNLSTNAQQSNPFCPEGKDDVISA</sequence>